<keyword evidence="1" id="KW-0687">Ribonucleoprotein</keyword>
<proteinExistence type="predicted"/>
<protein>
    <submittedName>
        <fullName evidence="1">40S ribosomal protein S4</fullName>
    </submittedName>
</protein>
<name>A0A2P2LEG4_RHIMU</name>
<evidence type="ECO:0000313" key="1">
    <source>
        <dbReference type="EMBL" id="MBX16361.1"/>
    </source>
</evidence>
<dbReference type="EMBL" id="GGEC01035877">
    <property type="protein sequence ID" value="MBX16361.1"/>
    <property type="molecule type" value="Transcribed_RNA"/>
</dbReference>
<sequence length="47" mass="5423">MLCQFPRQLITSVCFMTLRAGSVFIASEMMRQRFVCNFGHCLNCFAI</sequence>
<dbReference type="GO" id="GO:0005840">
    <property type="term" value="C:ribosome"/>
    <property type="evidence" value="ECO:0007669"/>
    <property type="project" value="UniProtKB-KW"/>
</dbReference>
<organism evidence="1">
    <name type="scientific">Rhizophora mucronata</name>
    <name type="common">Asiatic mangrove</name>
    <dbReference type="NCBI Taxonomy" id="61149"/>
    <lineage>
        <taxon>Eukaryota</taxon>
        <taxon>Viridiplantae</taxon>
        <taxon>Streptophyta</taxon>
        <taxon>Embryophyta</taxon>
        <taxon>Tracheophyta</taxon>
        <taxon>Spermatophyta</taxon>
        <taxon>Magnoliopsida</taxon>
        <taxon>eudicotyledons</taxon>
        <taxon>Gunneridae</taxon>
        <taxon>Pentapetalae</taxon>
        <taxon>rosids</taxon>
        <taxon>fabids</taxon>
        <taxon>Malpighiales</taxon>
        <taxon>Rhizophoraceae</taxon>
        <taxon>Rhizophora</taxon>
    </lineage>
</organism>
<accession>A0A2P2LEG4</accession>
<reference evidence="1" key="1">
    <citation type="submission" date="2018-02" db="EMBL/GenBank/DDBJ databases">
        <title>Rhizophora mucronata_Transcriptome.</title>
        <authorList>
            <person name="Meera S.P."/>
            <person name="Sreeshan A."/>
            <person name="Augustine A."/>
        </authorList>
    </citation>
    <scope>NUCLEOTIDE SEQUENCE</scope>
    <source>
        <tissue evidence="1">Leaf</tissue>
    </source>
</reference>
<dbReference type="AlphaFoldDB" id="A0A2P2LEG4"/>
<keyword evidence="1" id="KW-0689">Ribosomal protein</keyword>